<feature type="domain" description="C2H2-type" evidence="2">
    <location>
        <begin position="70"/>
        <end position="92"/>
    </location>
</feature>
<dbReference type="PROSITE" id="PS50157">
    <property type="entry name" value="ZINC_FINGER_C2H2_2"/>
    <property type="match status" value="1"/>
</dbReference>
<dbReference type="InterPro" id="IPR013087">
    <property type="entry name" value="Znf_C2H2_type"/>
</dbReference>
<dbReference type="eggNOG" id="KOG4173">
    <property type="taxonomic scope" value="Eukaryota"/>
</dbReference>
<gene>
    <name evidence="3" type="ORF">LELG_04715</name>
</gene>
<organism evidence="3 4">
    <name type="scientific">Lodderomyces elongisporus (strain ATCC 11503 / CBS 2605 / JCM 1781 / NBRC 1676 / NRRL YB-4239)</name>
    <name type="common">Yeast</name>
    <name type="synonym">Saccharomyces elongisporus</name>
    <dbReference type="NCBI Taxonomy" id="379508"/>
    <lineage>
        <taxon>Eukaryota</taxon>
        <taxon>Fungi</taxon>
        <taxon>Dikarya</taxon>
        <taxon>Ascomycota</taxon>
        <taxon>Saccharomycotina</taxon>
        <taxon>Pichiomycetes</taxon>
        <taxon>Debaryomycetaceae</taxon>
        <taxon>Candida/Lodderomyces clade</taxon>
        <taxon>Lodderomyces</taxon>
    </lineage>
</organism>
<evidence type="ECO:0000313" key="4">
    <source>
        <dbReference type="Proteomes" id="UP000001996"/>
    </source>
</evidence>
<accession>A5E526</accession>
<dbReference type="HOGENOM" id="CLU_1759148_0_0_1"/>
<name>A5E526_LODEL</name>
<keyword evidence="4" id="KW-1185">Reference proteome</keyword>
<proteinExistence type="predicted"/>
<dbReference type="PANTHER" id="PTHR21354:SF0">
    <property type="entry name" value="ZINC FINGER PROTEIN 511"/>
    <property type="match status" value="1"/>
</dbReference>
<sequence>MVKRTRDDESSDYVGAVEFADEVTDAVGVDSRVVATPNLISDGDVECLYCESRFPSYPACEIHVMMAHQNTCSSCGKVFPTDYILNLHIDEHHNVLLQMKMEKGDAGLHCFVEQCRHMFHTSTERKFHLISEHYYPADYPFSITDKGI</sequence>
<protein>
    <recommendedName>
        <fullName evidence="2">C2H2-type domain-containing protein</fullName>
    </recommendedName>
</protein>
<dbReference type="Proteomes" id="UP000001996">
    <property type="component" value="Unassembled WGS sequence"/>
</dbReference>
<dbReference type="RefSeq" id="XP_001523902.1">
    <property type="nucleotide sequence ID" value="XM_001523852.1"/>
</dbReference>
<keyword evidence="1" id="KW-0863">Zinc-finger</keyword>
<dbReference type="GeneID" id="5230929"/>
<dbReference type="SMART" id="SM00355">
    <property type="entry name" value="ZnF_C2H2"/>
    <property type="match status" value="3"/>
</dbReference>
<evidence type="ECO:0000256" key="1">
    <source>
        <dbReference type="PROSITE-ProRule" id="PRU00042"/>
    </source>
</evidence>
<dbReference type="GO" id="GO:0008270">
    <property type="term" value="F:zinc ion binding"/>
    <property type="evidence" value="ECO:0007669"/>
    <property type="project" value="UniProtKB-KW"/>
</dbReference>
<dbReference type="VEuPathDB" id="FungiDB:LELG_04715"/>
<keyword evidence="1" id="KW-0479">Metal-binding</keyword>
<keyword evidence="1" id="KW-0862">Zinc</keyword>
<dbReference type="OrthoDB" id="18440at2759"/>
<dbReference type="InterPro" id="IPR039258">
    <property type="entry name" value="ZNF511"/>
</dbReference>
<dbReference type="InParanoid" id="A5E526"/>
<reference evidence="3 4" key="1">
    <citation type="journal article" date="2009" name="Nature">
        <title>Evolution of pathogenicity and sexual reproduction in eight Candida genomes.</title>
        <authorList>
            <person name="Butler G."/>
            <person name="Rasmussen M.D."/>
            <person name="Lin M.F."/>
            <person name="Santos M.A."/>
            <person name="Sakthikumar S."/>
            <person name="Munro C.A."/>
            <person name="Rheinbay E."/>
            <person name="Grabherr M."/>
            <person name="Forche A."/>
            <person name="Reedy J.L."/>
            <person name="Agrafioti I."/>
            <person name="Arnaud M.B."/>
            <person name="Bates S."/>
            <person name="Brown A.J."/>
            <person name="Brunke S."/>
            <person name="Costanzo M.C."/>
            <person name="Fitzpatrick D.A."/>
            <person name="de Groot P.W."/>
            <person name="Harris D."/>
            <person name="Hoyer L.L."/>
            <person name="Hube B."/>
            <person name="Klis F.M."/>
            <person name="Kodira C."/>
            <person name="Lennard N."/>
            <person name="Logue M.E."/>
            <person name="Martin R."/>
            <person name="Neiman A.M."/>
            <person name="Nikolaou E."/>
            <person name="Quail M.A."/>
            <person name="Quinn J."/>
            <person name="Santos M.C."/>
            <person name="Schmitzberger F.F."/>
            <person name="Sherlock G."/>
            <person name="Shah P."/>
            <person name="Silverstein K.A."/>
            <person name="Skrzypek M.S."/>
            <person name="Soll D."/>
            <person name="Staggs R."/>
            <person name="Stansfield I."/>
            <person name="Stumpf M.P."/>
            <person name="Sudbery P.E."/>
            <person name="Srikantha T."/>
            <person name="Zeng Q."/>
            <person name="Berman J."/>
            <person name="Berriman M."/>
            <person name="Heitman J."/>
            <person name="Gow N.A."/>
            <person name="Lorenz M.C."/>
            <person name="Birren B.W."/>
            <person name="Kellis M."/>
            <person name="Cuomo C.A."/>
        </authorList>
    </citation>
    <scope>NUCLEOTIDE SEQUENCE [LARGE SCALE GENOMIC DNA]</scope>
    <source>
        <strain evidence="4">ATCC 11503 / BCRC 21390 / CBS 2605 / JCM 1781 / NBRC 1676 / NRRL YB-4239</strain>
    </source>
</reference>
<dbReference type="Gene3D" id="3.30.160.60">
    <property type="entry name" value="Classic Zinc Finger"/>
    <property type="match status" value="1"/>
</dbReference>
<dbReference type="EMBL" id="CH981530">
    <property type="protein sequence ID" value="EDK46534.1"/>
    <property type="molecule type" value="Genomic_DNA"/>
</dbReference>
<dbReference type="AlphaFoldDB" id="A5E526"/>
<evidence type="ECO:0000313" key="3">
    <source>
        <dbReference type="EMBL" id="EDK46534.1"/>
    </source>
</evidence>
<dbReference type="KEGG" id="lel:PVL30_005446"/>
<evidence type="ECO:0000259" key="2">
    <source>
        <dbReference type="PROSITE" id="PS50157"/>
    </source>
</evidence>
<dbReference type="PANTHER" id="PTHR21354">
    <property type="entry name" value="ZINC FINGER PROTEIN 511"/>
    <property type="match status" value="1"/>
</dbReference>